<reference evidence="1 2" key="1">
    <citation type="submission" date="2021-06" db="EMBL/GenBank/DDBJ databases">
        <authorList>
            <person name="Kallberg Y."/>
            <person name="Tangrot J."/>
            <person name="Rosling A."/>
        </authorList>
    </citation>
    <scope>NUCLEOTIDE SEQUENCE [LARGE SCALE GENOMIC DNA]</scope>
    <source>
        <strain evidence="1 2">120-4 pot B 10/14</strain>
    </source>
</reference>
<gene>
    <name evidence="1" type="ORF">GMARGA_LOCUS4404</name>
</gene>
<evidence type="ECO:0000313" key="2">
    <source>
        <dbReference type="Proteomes" id="UP000789901"/>
    </source>
</evidence>
<dbReference type="EMBL" id="CAJVQB010001721">
    <property type="protein sequence ID" value="CAG8547773.1"/>
    <property type="molecule type" value="Genomic_DNA"/>
</dbReference>
<name>A0ABN7UA85_GIGMA</name>
<protein>
    <submittedName>
        <fullName evidence="1">41978_t:CDS:1</fullName>
    </submittedName>
</protein>
<comment type="caution">
    <text evidence="1">The sequence shown here is derived from an EMBL/GenBank/DDBJ whole genome shotgun (WGS) entry which is preliminary data.</text>
</comment>
<proteinExistence type="predicted"/>
<organism evidence="1 2">
    <name type="scientific">Gigaspora margarita</name>
    <dbReference type="NCBI Taxonomy" id="4874"/>
    <lineage>
        <taxon>Eukaryota</taxon>
        <taxon>Fungi</taxon>
        <taxon>Fungi incertae sedis</taxon>
        <taxon>Mucoromycota</taxon>
        <taxon>Glomeromycotina</taxon>
        <taxon>Glomeromycetes</taxon>
        <taxon>Diversisporales</taxon>
        <taxon>Gigasporaceae</taxon>
        <taxon>Gigaspora</taxon>
    </lineage>
</organism>
<evidence type="ECO:0000313" key="1">
    <source>
        <dbReference type="EMBL" id="CAG8547773.1"/>
    </source>
</evidence>
<sequence>MTASVNRGFYGVIPFIDPRKLEIKSYLYDKNNQHSDFVFLALGIIQSSREEPIAGTSKRYIDLYLKCWDL</sequence>
<dbReference type="Proteomes" id="UP000789901">
    <property type="component" value="Unassembled WGS sequence"/>
</dbReference>
<accession>A0ABN7UA85</accession>
<keyword evidence="2" id="KW-1185">Reference proteome</keyword>